<name>A0A0B7JPB4_BIOOC</name>
<proteinExistence type="predicted"/>
<dbReference type="AlphaFoldDB" id="A0A0B7JPB4"/>
<organism evidence="1">
    <name type="scientific">Bionectria ochroleuca</name>
    <name type="common">Gliocladium roseum</name>
    <dbReference type="NCBI Taxonomy" id="29856"/>
    <lineage>
        <taxon>Eukaryota</taxon>
        <taxon>Fungi</taxon>
        <taxon>Dikarya</taxon>
        <taxon>Ascomycota</taxon>
        <taxon>Pezizomycotina</taxon>
        <taxon>Sordariomycetes</taxon>
        <taxon>Hypocreomycetidae</taxon>
        <taxon>Hypocreales</taxon>
        <taxon>Bionectriaceae</taxon>
        <taxon>Clonostachys</taxon>
    </lineage>
</organism>
<protein>
    <submittedName>
        <fullName evidence="1">Uncharacterized protein</fullName>
    </submittedName>
</protein>
<reference evidence="1" key="1">
    <citation type="submission" date="2015-01" db="EMBL/GenBank/DDBJ databases">
        <authorList>
            <person name="Durling Mikael"/>
        </authorList>
    </citation>
    <scope>NUCLEOTIDE SEQUENCE</scope>
</reference>
<sequence length="153" mass="16787">MQCSALGRPLVLRGDQRATNPRIRGGASSLGRRSIARVGLRLVFFPCLGCIRMDLRRAIKLLLTSKSCSRPIGQLLAPSLCRWLCKAPEPPHQVEVPFSFSCALCSLCVFVQPAPSANRGSALKSLVAQPRLIKCLRGRFAIAPPSRHPRHDH</sequence>
<evidence type="ECO:0000313" key="1">
    <source>
        <dbReference type="EMBL" id="CEO44336.1"/>
    </source>
</evidence>
<gene>
    <name evidence="1" type="ORF">BN869_000000391_1</name>
</gene>
<accession>A0A0B7JPB4</accession>
<dbReference type="EMBL" id="CDPU01000001">
    <property type="protein sequence ID" value="CEO44336.1"/>
    <property type="molecule type" value="Genomic_DNA"/>
</dbReference>